<comment type="caution">
    <text evidence="15">The sequence shown here is derived from an EMBL/GenBank/DDBJ whole genome shotgun (WGS) entry which is preliminary data.</text>
</comment>
<dbReference type="GO" id="GO:0016301">
    <property type="term" value="F:kinase activity"/>
    <property type="evidence" value="ECO:0007669"/>
    <property type="project" value="UniProtKB-KW"/>
</dbReference>
<feature type="domain" description="Four-carbon acid sugar kinase nucleotide binding" evidence="14">
    <location>
        <begin position="257"/>
        <end position="414"/>
    </location>
</feature>
<keyword evidence="6" id="KW-0119">Carbohydrate metabolism</keyword>
<comment type="function">
    <text evidence="9">Catalyzes the ATP-dependent phosphorylation of 3-oxo-tetronate to 3-oxo-tetronate 4-phosphate.</text>
</comment>
<reference evidence="15" key="3">
    <citation type="submission" date="2023-01" db="EMBL/GenBank/DDBJ databases">
        <authorList>
            <person name="Sun Q."/>
            <person name="Evtushenko L."/>
        </authorList>
    </citation>
    <scope>NUCLEOTIDE SEQUENCE</scope>
    <source>
        <strain evidence="15">VKM B-1606</strain>
    </source>
</reference>
<dbReference type="Pfam" id="PF17042">
    <property type="entry name" value="NBD_C"/>
    <property type="match status" value="1"/>
</dbReference>
<dbReference type="InterPro" id="IPR031475">
    <property type="entry name" value="NBD_C"/>
</dbReference>
<evidence type="ECO:0000259" key="13">
    <source>
        <dbReference type="Pfam" id="PF07005"/>
    </source>
</evidence>
<comment type="similarity">
    <text evidence="1">Belongs to the four-carbon acid sugar kinase family.</text>
</comment>
<evidence type="ECO:0000256" key="3">
    <source>
        <dbReference type="ARBA" id="ARBA00022741"/>
    </source>
</evidence>
<dbReference type="EC" id="2.7.1.217" evidence="10"/>
<dbReference type="EMBL" id="JAFBCY010000001">
    <property type="protein sequence ID" value="MBM7850168.1"/>
    <property type="molecule type" value="Genomic_DNA"/>
</dbReference>
<dbReference type="NCBIfam" id="NF043035">
    <property type="entry name" value="OxoTetrKin"/>
    <property type="match status" value="1"/>
</dbReference>
<evidence type="ECO:0000256" key="9">
    <source>
        <dbReference type="ARBA" id="ARBA00037335"/>
    </source>
</evidence>
<organism evidence="15 18">
    <name type="scientific">Methylopila capsulata</name>
    <dbReference type="NCBI Taxonomy" id="61654"/>
    <lineage>
        <taxon>Bacteria</taxon>
        <taxon>Pseudomonadati</taxon>
        <taxon>Pseudomonadota</taxon>
        <taxon>Alphaproteobacteria</taxon>
        <taxon>Hyphomicrobiales</taxon>
        <taxon>Methylopilaceae</taxon>
        <taxon>Methylopila</taxon>
    </lineage>
</organism>
<keyword evidence="17" id="KW-1185">Reference proteome</keyword>
<accession>A0A9W6IUD0</accession>
<evidence type="ECO:0000259" key="14">
    <source>
        <dbReference type="Pfam" id="PF17042"/>
    </source>
</evidence>
<dbReference type="Proteomes" id="UP001143400">
    <property type="component" value="Unassembled WGS sequence"/>
</dbReference>
<dbReference type="Proteomes" id="UP000758856">
    <property type="component" value="Unassembled WGS sequence"/>
</dbReference>
<evidence type="ECO:0000256" key="8">
    <source>
        <dbReference type="ARBA" id="ARBA00036346"/>
    </source>
</evidence>
<keyword evidence="4 15" id="KW-0418">Kinase</keyword>
<feature type="domain" description="Four-carbon acid sugar kinase N-terminal" evidence="13">
    <location>
        <begin position="3"/>
        <end position="229"/>
    </location>
</feature>
<reference evidence="16 17" key="2">
    <citation type="submission" date="2021-01" db="EMBL/GenBank/DDBJ databases">
        <title>Genomic Encyclopedia of Type Strains, Phase IV (KMG-IV): sequencing the most valuable type-strain genomes for metagenomic binning, comparative biology and taxonomic classification.</title>
        <authorList>
            <person name="Goeker M."/>
        </authorList>
    </citation>
    <scope>NUCLEOTIDE SEQUENCE [LARGE SCALE GENOMIC DNA]</scope>
    <source>
        <strain evidence="16 17">DSM 6130</strain>
    </source>
</reference>
<gene>
    <name evidence="15" type="ORF">GCM10008170_14790</name>
    <name evidence="16" type="ORF">JOD31_000380</name>
</gene>
<evidence type="ECO:0000256" key="5">
    <source>
        <dbReference type="ARBA" id="ARBA00022840"/>
    </source>
</evidence>
<dbReference type="InterPro" id="IPR010737">
    <property type="entry name" value="4-carb_acid_sugar_kinase_N"/>
</dbReference>
<dbReference type="GO" id="GO:0005524">
    <property type="term" value="F:ATP binding"/>
    <property type="evidence" value="ECO:0007669"/>
    <property type="project" value="UniProtKB-KW"/>
</dbReference>
<evidence type="ECO:0000313" key="17">
    <source>
        <dbReference type="Proteomes" id="UP000758856"/>
    </source>
</evidence>
<evidence type="ECO:0000313" key="16">
    <source>
        <dbReference type="EMBL" id="MBM7850168.1"/>
    </source>
</evidence>
<evidence type="ECO:0000256" key="12">
    <source>
        <dbReference type="ARBA" id="ARBA00041377"/>
    </source>
</evidence>
<evidence type="ECO:0000256" key="6">
    <source>
        <dbReference type="ARBA" id="ARBA00023277"/>
    </source>
</evidence>
<keyword evidence="5" id="KW-0067">ATP-binding</keyword>
<protein>
    <recommendedName>
        <fullName evidence="11">3-oxo-tetronate kinase</fullName>
        <ecNumber evidence="10">2.7.1.217</ecNumber>
    </recommendedName>
    <alternativeName>
        <fullName evidence="12">3-dehydrotetronate 4-kinase</fullName>
    </alternativeName>
</protein>
<comment type="catalytic activity">
    <reaction evidence="8">
        <text>3-dehydro-D-erythronate + ATP = 3-dehydro-4-O-phospho-D-erythronate + ADP + H(+)</text>
        <dbReference type="Rhea" id="RHEA:52556"/>
        <dbReference type="ChEBI" id="CHEBI:15378"/>
        <dbReference type="ChEBI" id="CHEBI:30616"/>
        <dbReference type="ChEBI" id="CHEBI:57958"/>
        <dbReference type="ChEBI" id="CHEBI:136593"/>
        <dbReference type="ChEBI" id="CHEBI:456216"/>
        <dbReference type="EC" id="2.7.1.217"/>
    </reaction>
</comment>
<evidence type="ECO:0000256" key="7">
    <source>
        <dbReference type="ARBA" id="ARBA00035898"/>
    </source>
</evidence>
<dbReference type="AlphaFoldDB" id="A0A9W6IUD0"/>
<evidence type="ECO:0000313" key="18">
    <source>
        <dbReference type="Proteomes" id="UP001143400"/>
    </source>
</evidence>
<dbReference type="InterPro" id="IPR050007">
    <property type="entry name" value="OtnK"/>
</dbReference>
<evidence type="ECO:0000256" key="4">
    <source>
        <dbReference type="ARBA" id="ARBA00022777"/>
    </source>
</evidence>
<proteinExistence type="inferred from homology"/>
<name>A0A9W6IUD0_9HYPH</name>
<dbReference type="Gene3D" id="3.40.50.10840">
    <property type="entry name" value="Putative sugar-binding, N-terminal domain"/>
    <property type="match status" value="1"/>
</dbReference>
<comment type="catalytic activity">
    <reaction evidence="7">
        <text>3-dehydro-L-erythronate + ATP = 3-dehydro-4-O-phospho-L-erythronate + ADP + H(+)</text>
        <dbReference type="Rhea" id="RHEA:52552"/>
        <dbReference type="ChEBI" id="CHEBI:15378"/>
        <dbReference type="ChEBI" id="CHEBI:30616"/>
        <dbReference type="ChEBI" id="CHEBI:136592"/>
        <dbReference type="ChEBI" id="CHEBI:136670"/>
        <dbReference type="ChEBI" id="CHEBI:456216"/>
        <dbReference type="EC" id="2.7.1.217"/>
    </reaction>
</comment>
<evidence type="ECO:0000256" key="10">
    <source>
        <dbReference type="ARBA" id="ARBA00039095"/>
    </source>
</evidence>
<keyword evidence="3" id="KW-0547">Nucleotide-binding</keyword>
<dbReference type="EMBL" id="BSFF01000002">
    <property type="protein sequence ID" value="GLK55460.1"/>
    <property type="molecule type" value="Genomic_DNA"/>
</dbReference>
<dbReference type="InterPro" id="IPR037051">
    <property type="entry name" value="4-carb_acid_sugar_kinase_N_sf"/>
</dbReference>
<dbReference type="RefSeq" id="WP_204948622.1">
    <property type="nucleotide sequence ID" value="NZ_BSFF01000002.1"/>
</dbReference>
<dbReference type="InterPro" id="IPR042213">
    <property type="entry name" value="NBD_C_sf"/>
</dbReference>
<keyword evidence="2" id="KW-0808">Transferase</keyword>
<sequence length="422" mass="43021">MLLGCIADDLTGATDLALMLAREGLRTVQTTGLPADDLALDEVDCVVVALKSRTIPAAEAVELSLAAADRLLALGAKRLFFKYCSTFDSTDAGNIGPVADALLDKLGASFTIACPAFPANGRTIEHGLLYVNGAPLAESSMKDHPLTPMRDSDLVAVLGRQTERKVGLVDATDVAKGADAIRAAYAREEAAGKSYAIVDAVKDEDLRAIGAASADLPLITGGSGVAMGLPAAWAKAGLVAELSTPAAKLDAPEGRRVILAGSCSTATRGQVAAAREAGVPDFKVDPLAIASGAIAAEDVAKWVISQKADGLAMVWSSADPEEVKAAQAELGRDAAGALVEHLLGDVAVILADSGFTRFVVAGGETSGAVVQALKVSALAIGPEIDPGVPWTLGLGGRSVALALKSGNFGAPDFFLKAWETLA</sequence>
<evidence type="ECO:0000256" key="2">
    <source>
        <dbReference type="ARBA" id="ARBA00022679"/>
    </source>
</evidence>
<evidence type="ECO:0000256" key="1">
    <source>
        <dbReference type="ARBA" id="ARBA00005715"/>
    </source>
</evidence>
<dbReference type="SUPFAM" id="SSF142764">
    <property type="entry name" value="YgbK-like"/>
    <property type="match status" value="1"/>
</dbReference>
<reference evidence="15" key="1">
    <citation type="journal article" date="2014" name="Int. J. Syst. Evol. Microbiol.">
        <title>Complete genome sequence of Corynebacterium casei LMG S-19264T (=DSM 44701T), isolated from a smear-ripened cheese.</title>
        <authorList>
            <consortium name="US DOE Joint Genome Institute (JGI-PGF)"/>
            <person name="Walter F."/>
            <person name="Albersmeier A."/>
            <person name="Kalinowski J."/>
            <person name="Ruckert C."/>
        </authorList>
    </citation>
    <scope>NUCLEOTIDE SEQUENCE</scope>
    <source>
        <strain evidence="15">VKM B-1606</strain>
    </source>
</reference>
<evidence type="ECO:0000256" key="11">
    <source>
        <dbReference type="ARBA" id="ARBA00039461"/>
    </source>
</evidence>
<dbReference type="Pfam" id="PF07005">
    <property type="entry name" value="SBD_N"/>
    <property type="match status" value="1"/>
</dbReference>
<dbReference type="Gene3D" id="3.40.980.20">
    <property type="entry name" value="Four-carbon acid sugar kinase, nucleotide binding domain"/>
    <property type="match status" value="1"/>
</dbReference>
<evidence type="ECO:0000313" key="15">
    <source>
        <dbReference type="EMBL" id="GLK55460.1"/>
    </source>
</evidence>